<sequence length="478" mass="50317">MKPIRYSLLLAAGLALPTAALAQNELSNFTATGRGGVVNTFAQDYQTIGINPANLGRAGQATVAFTLGEVGAGLASQSLSKTLFKHLLYDSDQPIGQAQRDELVRGLSGNNALNLNVDVTTLGLAVSLPNGLGGIAFSNRLRTGVHLGLNSNAADIIVNGQNAAIVRQYYPTPNTTGQTTPTNPNAPMISTVLDGTSIQLAATSEYNVAYGVQVLDKPGFKASVGVGYRYIQGLGIADIRAESGNLYAFTALSPVFDVNYGSVVNNPNFNSVKDSGFFNSVGKGNGFDFGLAFEVGKSLRLGASVTDIGNMTWTGNVLTANDQRLQQTASQGVTTYNVIKEIANQFDTDKQTLFTYEAAKERRAALPGKLRLGAGMRLSSLFEAGIDFTAPLNKVAGNLTAPFIGLGVDFKPFRWLRLSSGVSGGAGYGTSLPLGLTLVSSVWEAGISSRDVTGYFNEKAPYYSAALGFLRFKIGGNN</sequence>
<proteinExistence type="predicted"/>
<keyword evidence="1" id="KW-0732">Signal</keyword>
<dbReference type="Proteomes" id="UP000637774">
    <property type="component" value="Unassembled WGS sequence"/>
</dbReference>
<dbReference type="Pfam" id="PF18990">
    <property type="entry name" value="DUF5723"/>
    <property type="match status" value="1"/>
</dbReference>
<evidence type="ECO:0000259" key="2">
    <source>
        <dbReference type="Pfam" id="PF18990"/>
    </source>
</evidence>
<dbReference type="RefSeq" id="WP_188562124.1">
    <property type="nucleotide sequence ID" value="NZ_BMGY01000018.1"/>
</dbReference>
<reference evidence="4" key="1">
    <citation type="journal article" date="2019" name="Int. J. Syst. Evol. Microbiol.">
        <title>The Global Catalogue of Microorganisms (GCM) 10K type strain sequencing project: providing services to taxonomists for standard genome sequencing and annotation.</title>
        <authorList>
            <consortium name="The Broad Institute Genomics Platform"/>
            <consortium name="The Broad Institute Genome Sequencing Center for Infectious Disease"/>
            <person name="Wu L."/>
            <person name="Ma J."/>
        </authorList>
    </citation>
    <scope>NUCLEOTIDE SEQUENCE [LARGE SCALE GENOMIC DNA]</scope>
    <source>
        <strain evidence="4">CGMCC 1.14966</strain>
    </source>
</reference>
<name>A0ABQ2A8Z0_9BACT</name>
<gene>
    <name evidence="3" type="ORF">GCM10011495_22030</name>
</gene>
<comment type="caution">
    <text evidence="3">The sequence shown here is derived from an EMBL/GenBank/DDBJ whole genome shotgun (WGS) entry which is preliminary data.</text>
</comment>
<dbReference type="EMBL" id="BMGY01000018">
    <property type="protein sequence ID" value="GGH86144.1"/>
    <property type="molecule type" value="Genomic_DNA"/>
</dbReference>
<accession>A0ABQ2A8Z0</accession>
<evidence type="ECO:0000256" key="1">
    <source>
        <dbReference type="SAM" id="SignalP"/>
    </source>
</evidence>
<feature type="domain" description="DUF5723" evidence="2">
    <location>
        <begin position="62"/>
        <end position="437"/>
    </location>
</feature>
<evidence type="ECO:0000313" key="3">
    <source>
        <dbReference type="EMBL" id="GGH86144.1"/>
    </source>
</evidence>
<keyword evidence="4" id="KW-1185">Reference proteome</keyword>
<feature type="chain" id="PRO_5045668906" description="DUF5723 domain-containing protein" evidence="1">
    <location>
        <begin position="23"/>
        <end position="478"/>
    </location>
</feature>
<organism evidence="3 4">
    <name type="scientific">Hymenobacter frigidus</name>
    <dbReference type="NCBI Taxonomy" id="1524095"/>
    <lineage>
        <taxon>Bacteria</taxon>
        <taxon>Pseudomonadati</taxon>
        <taxon>Bacteroidota</taxon>
        <taxon>Cytophagia</taxon>
        <taxon>Cytophagales</taxon>
        <taxon>Hymenobacteraceae</taxon>
        <taxon>Hymenobacter</taxon>
    </lineage>
</organism>
<protein>
    <recommendedName>
        <fullName evidence="2">DUF5723 domain-containing protein</fullName>
    </recommendedName>
</protein>
<dbReference type="InterPro" id="IPR043781">
    <property type="entry name" value="DUF5723"/>
</dbReference>
<evidence type="ECO:0000313" key="4">
    <source>
        <dbReference type="Proteomes" id="UP000637774"/>
    </source>
</evidence>
<feature type="signal peptide" evidence="1">
    <location>
        <begin position="1"/>
        <end position="22"/>
    </location>
</feature>